<reference evidence="5 6" key="1">
    <citation type="journal article" date="2010" name="Stand. Genomic Sci.">
        <title>Complete genome sequence of Arcobacter nitrofigilis type strain (CI).</title>
        <authorList>
            <person name="Pati A."/>
            <person name="Gronow S."/>
            <person name="Lapidus A."/>
            <person name="Copeland A."/>
            <person name="Glavina Del Rio T."/>
            <person name="Nolan M."/>
            <person name="Lucas S."/>
            <person name="Tice H."/>
            <person name="Cheng J.F."/>
            <person name="Han C."/>
            <person name="Chertkov O."/>
            <person name="Bruce D."/>
            <person name="Tapia R."/>
            <person name="Goodwin L."/>
            <person name="Pitluck S."/>
            <person name="Liolios K."/>
            <person name="Ivanova N."/>
            <person name="Mavromatis K."/>
            <person name="Chen A."/>
            <person name="Palaniappan K."/>
            <person name="Land M."/>
            <person name="Hauser L."/>
            <person name="Chang Y.J."/>
            <person name="Jeffries C.D."/>
            <person name="Detter J.C."/>
            <person name="Rohde M."/>
            <person name="Goker M."/>
            <person name="Bristow J."/>
            <person name="Eisen J.A."/>
            <person name="Markowitz V."/>
            <person name="Hugenholtz P."/>
            <person name="Klenk H.P."/>
            <person name="Kyrpides N.C."/>
        </authorList>
    </citation>
    <scope>NUCLEOTIDE SEQUENCE [LARGE SCALE GENOMIC DNA]</scope>
    <source>
        <strain evidence="6">ATCC 33309 / DSM 7299 / CCUG 15893 / LMG 7604 / NCTC 12251 / CI</strain>
    </source>
</reference>
<dbReference type="Gene3D" id="3.30.70.270">
    <property type="match status" value="1"/>
</dbReference>
<dbReference type="HOGENOM" id="CLU_012348_1_1_7"/>
<dbReference type="AlphaFoldDB" id="D5V2R2"/>
<dbReference type="PROSITE" id="PS50173">
    <property type="entry name" value="UMUC"/>
    <property type="match status" value="1"/>
</dbReference>
<proteinExistence type="inferred from homology"/>
<evidence type="ECO:0000256" key="2">
    <source>
        <dbReference type="ARBA" id="ARBA00022457"/>
    </source>
</evidence>
<gene>
    <name evidence="5" type="ordered locus">Arnit_0830</name>
</gene>
<dbReference type="GO" id="GO:0005829">
    <property type="term" value="C:cytosol"/>
    <property type="evidence" value="ECO:0007669"/>
    <property type="project" value="TreeGrafter"/>
</dbReference>
<dbReference type="OrthoDB" id="9808813at2"/>
<dbReference type="Gene3D" id="1.10.150.20">
    <property type="entry name" value="5' to 3' exonuclease, C-terminal subdomain"/>
    <property type="match status" value="1"/>
</dbReference>
<dbReference type="EMBL" id="CP001999">
    <property type="protein sequence ID" value="ADG92494.1"/>
    <property type="molecule type" value="Genomic_DNA"/>
</dbReference>
<dbReference type="KEGG" id="ant:Arnit_0830"/>
<dbReference type="SUPFAM" id="SSF100879">
    <property type="entry name" value="Lesion bypass DNA polymerase (Y-family), little finger domain"/>
    <property type="match status" value="1"/>
</dbReference>
<evidence type="ECO:0000256" key="3">
    <source>
        <dbReference type="ARBA" id="ARBA00022932"/>
    </source>
</evidence>
<dbReference type="EC" id="2.7.7.7" evidence="5"/>
<dbReference type="GO" id="GO:0009432">
    <property type="term" value="P:SOS response"/>
    <property type="evidence" value="ECO:0007669"/>
    <property type="project" value="TreeGrafter"/>
</dbReference>
<keyword evidence="5" id="KW-0808">Transferase</keyword>
<dbReference type="InterPro" id="IPR022880">
    <property type="entry name" value="DNApol_IV"/>
</dbReference>
<feature type="domain" description="UmuC" evidence="4">
    <location>
        <begin position="2"/>
        <end position="225"/>
    </location>
</feature>
<keyword evidence="3 5" id="KW-0239">DNA-directed DNA polymerase</keyword>
<name>D5V2R2_ARCNC</name>
<keyword evidence="5" id="KW-0548">Nucleotidyltransferase</keyword>
<keyword evidence="2" id="KW-0515">Mutator protein</keyword>
<dbReference type="Gene3D" id="3.40.1170.60">
    <property type="match status" value="1"/>
</dbReference>
<dbReference type="GO" id="GO:0042276">
    <property type="term" value="P:error-prone translesion synthesis"/>
    <property type="evidence" value="ECO:0007669"/>
    <property type="project" value="TreeGrafter"/>
</dbReference>
<accession>D5V2R2</accession>
<keyword evidence="6" id="KW-1185">Reference proteome</keyword>
<dbReference type="STRING" id="572480.Arnit_0830"/>
<dbReference type="GO" id="GO:0003684">
    <property type="term" value="F:damaged DNA binding"/>
    <property type="evidence" value="ECO:0007669"/>
    <property type="project" value="InterPro"/>
</dbReference>
<evidence type="ECO:0000313" key="5">
    <source>
        <dbReference type="EMBL" id="ADG92494.1"/>
    </source>
</evidence>
<dbReference type="InterPro" id="IPR001126">
    <property type="entry name" value="UmuC"/>
</dbReference>
<dbReference type="eggNOG" id="COG0389">
    <property type="taxonomic scope" value="Bacteria"/>
</dbReference>
<dbReference type="Proteomes" id="UP000000939">
    <property type="component" value="Chromosome"/>
</dbReference>
<dbReference type="Pfam" id="PF11799">
    <property type="entry name" value="IMS_C"/>
    <property type="match status" value="1"/>
</dbReference>
<dbReference type="InterPro" id="IPR017961">
    <property type="entry name" value="DNA_pol_Y-fam_little_finger"/>
</dbReference>
<dbReference type="InterPro" id="IPR050116">
    <property type="entry name" value="DNA_polymerase-Y"/>
</dbReference>
<dbReference type="InterPro" id="IPR043128">
    <property type="entry name" value="Rev_trsase/Diguanyl_cyclase"/>
</dbReference>
<comment type="similarity">
    <text evidence="1">Belongs to the DNA polymerase type-Y family.</text>
</comment>
<protein>
    <submittedName>
        <fullName evidence="5">DNA-directed DNA polymerase</fullName>
        <ecNumber evidence="5">2.7.7.7</ecNumber>
    </submittedName>
</protein>
<dbReference type="InterPro" id="IPR036775">
    <property type="entry name" value="DNA_pol_Y-fam_lit_finger_sf"/>
</dbReference>
<dbReference type="PANTHER" id="PTHR11076:SF33">
    <property type="entry name" value="DNA POLYMERASE KAPPA"/>
    <property type="match status" value="1"/>
</dbReference>
<dbReference type="CDD" id="cd03586">
    <property type="entry name" value="PolY_Pol_IV_kappa"/>
    <property type="match status" value="1"/>
</dbReference>
<evidence type="ECO:0000313" key="6">
    <source>
        <dbReference type="Proteomes" id="UP000000939"/>
    </source>
</evidence>
<evidence type="ECO:0000259" key="4">
    <source>
        <dbReference type="PROSITE" id="PS50173"/>
    </source>
</evidence>
<dbReference type="RefSeq" id="WP_013134639.1">
    <property type="nucleotide sequence ID" value="NC_014166.1"/>
</dbReference>
<evidence type="ECO:0000256" key="1">
    <source>
        <dbReference type="ARBA" id="ARBA00010945"/>
    </source>
</evidence>
<dbReference type="InterPro" id="IPR043502">
    <property type="entry name" value="DNA/RNA_pol_sf"/>
</dbReference>
<dbReference type="GO" id="GO:0003887">
    <property type="term" value="F:DNA-directed DNA polymerase activity"/>
    <property type="evidence" value="ECO:0007669"/>
    <property type="project" value="UniProtKB-KW"/>
</dbReference>
<organism evidence="5 6">
    <name type="scientific">Arcobacter nitrofigilis (strain ATCC 33309 / DSM 7299 / CCUG 15893 / LMG 7604 / NCTC 12251 / CI)</name>
    <name type="common">Campylobacter nitrofigilis</name>
    <dbReference type="NCBI Taxonomy" id="572480"/>
    <lineage>
        <taxon>Bacteria</taxon>
        <taxon>Pseudomonadati</taxon>
        <taxon>Campylobacterota</taxon>
        <taxon>Epsilonproteobacteria</taxon>
        <taxon>Campylobacterales</taxon>
        <taxon>Arcobacteraceae</taxon>
        <taxon>Arcobacter</taxon>
    </lineage>
</organism>
<dbReference type="Pfam" id="PF00817">
    <property type="entry name" value="IMS"/>
    <property type="match status" value="1"/>
</dbReference>
<dbReference type="GO" id="GO:0006281">
    <property type="term" value="P:DNA repair"/>
    <property type="evidence" value="ECO:0007669"/>
    <property type="project" value="InterPro"/>
</dbReference>
<dbReference type="SUPFAM" id="SSF56672">
    <property type="entry name" value="DNA/RNA polymerases"/>
    <property type="match status" value="1"/>
</dbReference>
<dbReference type="PANTHER" id="PTHR11076">
    <property type="entry name" value="DNA REPAIR POLYMERASE UMUC / TRANSFERASE FAMILY MEMBER"/>
    <property type="match status" value="1"/>
</dbReference>
<sequence>MIIHLDIDSFFVSAHRTLDSTLLGKAVAVGGRSNTSIFDNKSNEKKVLSESNGAFVSSILIKNSKTSKEYYKDENGRIRGIITTSSYEARKHGVKTAMSVNEALMLCPHLIMIPPDYSLYHDLSQKLNKYLYTKTPHVEQSSIDEFYIDLSGYIEDSDIENFAKDLKNEVFEKFKLPISIGIANTKYIAKLATNGAKPDGIKIIQQDEVYDFIKDKAISEFPGIGKGTEKKLLAHGIRRLGQIRDKKALFYSWKKSGIQLYNRVLGLDREKTQTRTSKKSIGIGRTFDPILDRVEINRRLVILCRYLSFLVFKEKVTPQTFFLQISYDYKNKSKDYINTNRLFNETYFKNSILQLFKDIDIHPTHHIVQLNLSVSNFTENKNHSFDLFEYENDKKNLELANKINKLRDKYGIDIIKNATEL</sequence>